<proteinExistence type="predicted"/>
<reference evidence="1 2" key="1">
    <citation type="submission" date="2016-10" db="EMBL/GenBank/DDBJ databases">
        <authorList>
            <person name="de Groot N.N."/>
        </authorList>
    </citation>
    <scope>NUCLEOTIDE SEQUENCE [LARGE SCALE GENOMIC DNA]</scope>
    <source>
        <strain evidence="1 2">DSM 23048</strain>
    </source>
</reference>
<dbReference type="EMBL" id="FNYS01000007">
    <property type="protein sequence ID" value="SEI92723.1"/>
    <property type="molecule type" value="Genomic_DNA"/>
</dbReference>
<evidence type="ECO:0000313" key="2">
    <source>
        <dbReference type="Proteomes" id="UP000183077"/>
    </source>
</evidence>
<organism evidence="1 2">
    <name type="scientific">Myroides marinus</name>
    <dbReference type="NCBI Taxonomy" id="703342"/>
    <lineage>
        <taxon>Bacteria</taxon>
        <taxon>Pseudomonadati</taxon>
        <taxon>Bacteroidota</taxon>
        <taxon>Flavobacteriia</taxon>
        <taxon>Flavobacteriales</taxon>
        <taxon>Flavobacteriaceae</taxon>
        <taxon>Myroides</taxon>
    </lineage>
</organism>
<name>A0A1H6UK62_9FLAO</name>
<accession>A0A1H6UK62</accession>
<dbReference type="AlphaFoldDB" id="A0A1H6UK62"/>
<protein>
    <submittedName>
        <fullName evidence="1">Uncharacterized protein</fullName>
    </submittedName>
</protein>
<dbReference type="Proteomes" id="UP000183077">
    <property type="component" value="Unassembled WGS sequence"/>
</dbReference>
<sequence>MIKNNKMVLSYVLKHQQNKNLDEIVQILEKNKFWEVFPPKDVEVLSWQVLIGLGHVVTLAFNPELLRTVNLSIEKGAWGAFDTTAYATYDYMNQWKSKKE</sequence>
<evidence type="ECO:0000313" key="1">
    <source>
        <dbReference type="EMBL" id="SEI92723.1"/>
    </source>
</evidence>
<gene>
    <name evidence="1" type="ORF">SAMN04488018_10734</name>
</gene>
<dbReference type="RefSeq" id="WP_074745898.1">
    <property type="nucleotide sequence ID" value="NZ_FNYS01000007.1"/>
</dbReference>
<dbReference type="GeneID" id="82257019"/>